<accession>A0A0R1M5B8</accession>
<dbReference type="AlphaFoldDB" id="A0A0R1M5B8"/>
<protein>
    <submittedName>
        <fullName evidence="1">Uncharacterized protein</fullName>
    </submittedName>
</protein>
<name>A0A0R1M5B8_9LACO</name>
<keyword evidence="2" id="KW-1185">Reference proteome</keyword>
<sequence length="69" mass="8004">MEFTEEESRKDQELTRLLEDVKEDVTAVYNYSTVTINGKYVPNSKLAVMAAKNLLRVSELLEFFDNLED</sequence>
<dbReference type="EMBL" id="AZEF01000005">
    <property type="protein sequence ID" value="KRL03296.1"/>
    <property type="molecule type" value="Genomic_DNA"/>
</dbReference>
<evidence type="ECO:0000313" key="1">
    <source>
        <dbReference type="EMBL" id="KRL03296.1"/>
    </source>
</evidence>
<comment type="caution">
    <text evidence="1">The sequence shown here is derived from an EMBL/GenBank/DDBJ whole genome shotgun (WGS) entry which is preliminary data.</text>
</comment>
<proteinExistence type="predicted"/>
<dbReference type="RefSeq" id="WP_057741948.1">
    <property type="nucleotide sequence ID" value="NZ_AZEF01000005.1"/>
</dbReference>
<organism evidence="1 2">
    <name type="scientific">Liquorilactobacillus capillatus DSM 19910</name>
    <dbReference type="NCBI Taxonomy" id="1423731"/>
    <lineage>
        <taxon>Bacteria</taxon>
        <taxon>Bacillati</taxon>
        <taxon>Bacillota</taxon>
        <taxon>Bacilli</taxon>
        <taxon>Lactobacillales</taxon>
        <taxon>Lactobacillaceae</taxon>
        <taxon>Liquorilactobacillus</taxon>
    </lineage>
</organism>
<dbReference type="PATRIC" id="fig|1423731.3.peg.22"/>
<gene>
    <name evidence="1" type="ORF">FC81_GL000020</name>
</gene>
<reference evidence="1 2" key="1">
    <citation type="journal article" date="2015" name="Genome Announc.">
        <title>Expanding the biotechnology potential of lactobacilli through comparative genomics of 213 strains and associated genera.</title>
        <authorList>
            <person name="Sun Z."/>
            <person name="Harris H.M."/>
            <person name="McCann A."/>
            <person name="Guo C."/>
            <person name="Argimon S."/>
            <person name="Zhang W."/>
            <person name="Yang X."/>
            <person name="Jeffery I.B."/>
            <person name="Cooney J.C."/>
            <person name="Kagawa T.F."/>
            <person name="Liu W."/>
            <person name="Song Y."/>
            <person name="Salvetti E."/>
            <person name="Wrobel A."/>
            <person name="Rasinkangas P."/>
            <person name="Parkhill J."/>
            <person name="Rea M.C."/>
            <person name="O'Sullivan O."/>
            <person name="Ritari J."/>
            <person name="Douillard F.P."/>
            <person name="Paul Ross R."/>
            <person name="Yang R."/>
            <person name="Briner A.E."/>
            <person name="Felis G.E."/>
            <person name="de Vos W.M."/>
            <person name="Barrangou R."/>
            <person name="Klaenhammer T.R."/>
            <person name="Caufield P.W."/>
            <person name="Cui Y."/>
            <person name="Zhang H."/>
            <person name="O'Toole P.W."/>
        </authorList>
    </citation>
    <scope>NUCLEOTIDE SEQUENCE [LARGE SCALE GENOMIC DNA]</scope>
    <source>
        <strain evidence="1 2">DSM 19910</strain>
    </source>
</reference>
<dbReference type="OrthoDB" id="2299730at2"/>
<evidence type="ECO:0000313" key="2">
    <source>
        <dbReference type="Proteomes" id="UP000051621"/>
    </source>
</evidence>
<dbReference type="Proteomes" id="UP000051621">
    <property type="component" value="Unassembled WGS sequence"/>
</dbReference>